<keyword evidence="2" id="KW-1185">Reference proteome</keyword>
<protein>
    <submittedName>
        <fullName evidence="1">DUF4249 family protein</fullName>
    </submittedName>
</protein>
<reference evidence="1" key="1">
    <citation type="submission" date="2019-10" db="EMBL/GenBank/DDBJ databases">
        <title>Draft genome sequence of Panacibacter sp. KCS-6.</title>
        <authorList>
            <person name="Yim K.J."/>
        </authorList>
    </citation>
    <scope>NUCLEOTIDE SEQUENCE</scope>
    <source>
        <strain evidence="1">KCS-6</strain>
    </source>
</reference>
<proteinExistence type="predicted"/>
<organism evidence="1 2">
    <name type="scientific">Limnovirga soli</name>
    <dbReference type="NCBI Taxonomy" id="2656915"/>
    <lineage>
        <taxon>Bacteria</taxon>
        <taxon>Pseudomonadati</taxon>
        <taxon>Bacteroidota</taxon>
        <taxon>Chitinophagia</taxon>
        <taxon>Chitinophagales</taxon>
        <taxon>Chitinophagaceae</taxon>
        <taxon>Limnovirga</taxon>
    </lineage>
</organism>
<dbReference type="InterPro" id="IPR025345">
    <property type="entry name" value="DUF4249"/>
</dbReference>
<dbReference type="Pfam" id="PF14054">
    <property type="entry name" value="DUF4249"/>
    <property type="match status" value="1"/>
</dbReference>
<dbReference type="RefSeq" id="WP_171608277.1">
    <property type="nucleotide sequence ID" value="NZ_WHPF01000008.1"/>
</dbReference>
<dbReference type="AlphaFoldDB" id="A0A8J8FE94"/>
<evidence type="ECO:0000313" key="1">
    <source>
        <dbReference type="EMBL" id="NNV56338.1"/>
    </source>
</evidence>
<gene>
    <name evidence="1" type="ORF">GD597_12780</name>
</gene>
<dbReference type="PROSITE" id="PS51257">
    <property type="entry name" value="PROKAR_LIPOPROTEIN"/>
    <property type="match status" value="1"/>
</dbReference>
<name>A0A8J8FE94_9BACT</name>
<dbReference type="Proteomes" id="UP000598971">
    <property type="component" value="Unassembled WGS sequence"/>
</dbReference>
<accession>A0A8J8FE94</accession>
<sequence length="256" mass="27819">MKKIFLIAFITAIAVSCTKQINVDLKNADPQLVIEGNVSNSAGAVVNISKSVQFGSGNSFPAVSGAVVSITDNLGTSYTLAEQSPGEYTNDDLTGVPGRSYTLNVAVNGNAYTATSVMPKQTNLDTLLFEQIIFGNETIWIVKPQYTDPAGFGDYYKFIEKINGVRYPNIWVWDDNFTNNGISTRPLIQTDSTIAIGDTIEIEMQCIDKNIFRYFTALTEVQSNATTPANPDTNISGGVLGYFSAHTSQRKKAIVQ</sequence>
<evidence type="ECO:0000313" key="2">
    <source>
        <dbReference type="Proteomes" id="UP000598971"/>
    </source>
</evidence>
<comment type="caution">
    <text evidence="1">The sequence shown here is derived from an EMBL/GenBank/DDBJ whole genome shotgun (WGS) entry which is preliminary data.</text>
</comment>
<dbReference type="EMBL" id="WHPF01000008">
    <property type="protein sequence ID" value="NNV56338.1"/>
    <property type="molecule type" value="Genomic_DNA"/>
</dbReference>